<keyword evidence="5" id="KW-1185">Reference proteome</keyword>
<dbReference type="Gene3D" id="3.90.550.60">
    <property type="match status" value="1"/>
</dbReference>
<name>A0A1H6FC32_9GAMM</name>
<gene>
    <name evidence="4" type="primary">rfbV</name>
    <name evidence="4" type="ORF">MBHS_02571</name>
</gene>
<dbReference type="InterPro" id="IPR029044">
    <property type="entry name" value="Nucleotide-diphossugar_trans"/>
</dbReference>
<evidence type="ECO:0000256" key="2">
    <source>
        <dbReference type="ARBA" id="ARBA00022676"/>
    </source>
</evidence>
<dbReference type="EMBL" id="FMSV02000503">
    <property type="protein sequence ID" value="SEH06706.1"/>
    <property type="molecule type" value="Genomic_DNA"/>
</dbReference>
<dbReference type="GO" id="GO:0047600">
    <property type="term" value="F:abequosyltransferase activity"/>
    <property type="evidence" value="ECO:0007669"/>
    <property type="project" value="UniProtKB-EC"/>
</dbReference>
<dbReference type="SUPFAM" id="SSF53448">
    <property type="entry name" value="Nucleotide-diphospho-sugar transferases"/>
    <property type="match status" value="1"/>
</dbReference>
<dbReference type="CDD" id="cd04186">
    <property type="entry name" value="GT_2_like_c"/>
    <property type="match status" value="1"/>
</dbReference>
<dbReference type="PANTHER" id="PTHR43179">
    <property type="entry name" value="RHAMNOSYLTRANSFERASE WBBL"/>
    <property type="match status" value="1"/>
</dbReference>
<evidence type="ECO:0000256" key="1">
    <source>
        <dbReference type="ARBA" id="ARBA00006739"/>
    </source>
</evidence>
<dbReference type="EC" id="2.4.1.60" evidence="4"/>
<evidence type="ECO:0000313" key="4">
    <source>
        <dbReference type="EMBL" id="SEH06706.1"/>
    </source>
</evidence>
<dbReference type="AlphaFoldDB" id="A0A1H6FC32"/>
<keyword evidence="3 4" id="KW-0808">Transferase</keyword>
<dbReference type="Proteomes" id="UP000236724">
    <property type="component" value="Unassembled WGS sequence"/>
</dbReference>
<dbReference type="OrthoDB" id="9771846at2"/>
<evidence type="ECO:0000256" key="3">
    <source>
        <dbReference type="ARBA" id="ARBA00022679"/>
    </source>
</evidence>
<proteinExistence type="inferred from homology"/>
<evidence type="ECO:0000313" key="5">
    <source>
        <dbReference type="Proteomes" id="UP000236724"/>
    </source>
</evidence>
<keyword evidence="2 4" id="KW-0328">Glycosyltransferase</keyword>
<comment type="similarity">
    <text evidence="1">Belongs to the glycosyltransferase 2 family.</text>
</comment>
<sequence>MNKIPAAKILIIVVTWNKKKYVLELLEAINHLDYPSEHIDIVVVDNASADGTVEAIRKQHPDVVLLCNQENLGGTGGFNTGLQYAFKQPEGQYDYLWLLDNDVLVHRSALNALVDILDTRQDIAVAGSTMMQLDYPWRINEMGAFVNAENGSLMLNRHFEEIQYWRGRSPQSLIRDKYLDLSQTLANCQPYMDVEYVAAASLLIRADVAKQAGLWQDFFIHFDDVDWCLRIGRMGHRVVVSAQSLIWHLSAAAKVPTWILYYDNRNVLVMLKSMGASPQVLHNVLRYTLKKAVYYALLGKTDLSHLHKDAVDDFLHNRLGKKEIKLKAIPQPNQQIADVFMDKKIKRILFSIVNLQATNIQAILVQAMKQRPEMEVQFIVDPFSQTLNYQIPNARFTNLPGGRFKRYYRYWTLRKHYDLVVQSDYLSIIPLSWLAPQVLFINDETFTLRPRSTIRAVWLTLKSYISAYFLRLKA</sequence>
<dbReference type="Pfam" id="PF13641">
    <property type="entry name" value="Glyco_tranf_2_3"/>
    <property type="match status" value="1"/>
</dbReference>
<accession>A0A1H6FC32</accession>
<reference evidence="4 5" key="1">
    <citation type="submission" date="2016-10" db="EMBL/GenBank/DDBJ databases">
        <authorList>
            <person name="de Groot N.N."/>
        </authorList>
    </citation>
    <scope>NUCLEOTIDE SEQUENCE [LARGE SCALE GENOMIC DNA]</scope>
    <source>
        <strain evidence="4">MBHS1</strain>
    </source>
</reference>
<organism evidence="4 5">
    <name type="scientific">Candidatus Venteria ishoeyi</name>
    <dbReference type="NCBI Taxonomy" id="1899563"/>
    <lineage>
        <taxon>Bacteria</taxon>
        <taxon>Pseudomonadati</taxon>
        <taxon>Pseudomonadota</taxon>
        <taxon>Gammaproteobacteria</taxon>
        <taxon>Thiotrichales</taxon>
        <taxon>Thiotrichaceae</taxon>
        <taxon>Venteria</taxon>
    </lineage>
</organism>
<protein>
    <submittedName>
        <fullName evidence="4">Abequosyltransferase RfbV</fullName>
        <ecNumber evidence="4">2.4.1.60</ecNumber>
    </submittedName>
</protein>
<dbReference type="RefSeq" id="WP_103920458.1">
    <property type="nucleotide sequence ID" value="NZ_FMSV02000503.1"/>
</dbReference>
<dbReference type="PANTHER" id="PTHR43179:SF12">
    <property type="entry name" value="GALACTOFURANOSYLTRANSFERASE GLFT2"/>
    <property type="match status" value="1"/>
</dbReference>